<dbReference type="InterPro" id="IPR013126">
    <property type="entry name" value="Hsp_70_fam"/>
</dbReference>
<dbReference type="Gene3D" id="2.60.34.10">
    <property type="entry name" value="Substrate Binding Domain Of DNAk, Chain A, domain 1"/>
    <property type="match status" value="1"/>
</dbReference>
<accession>A0A1V0SEH4</accession>
<keyword evidence="2" id="KW-0067">ATP-binding</keyword>
<protein>
    <submittedName>
        <fullName evidence="3">Hsp70 protein</fullName>
    </submittedName>
</protein>
<reference evidence="3" key="1">
    <citation type="journal article" date="2017" name="Science">
        <title>Giant viruses with an expanded complement of translation system components.</title>
        <authorList>
            <person name="Schulz F."/>
            <person name="Yutin N."/>
            <person name="Ivanova N.N."/>
            <person name="Ortega D.R."/>
            <person name="Lee T.K."/>
            <person name="Vierheilig J."/>
            <person name="Daims H."/>
            <person name="Horn M."/>
            <person name="Wagner M."/>
            <person name="Jensen G.J."/>
            <person name="Kyrpides N.C."/>
            <person name="Koonin E.V."/>
            <person name="Woyke T."/>
        </authorList>
    </citation>
    <scope>NUCLEOTIDE SEQUENCE</scope>
    <source>
        <strain evidence="3">ILV1</strain>
    </source>
</reference>
<dbReference type="InterPro" id="IPR029047">
    <property type="entry name" value="HSP70_peptide-bd_sf"/>
</dbReference>
<dbReference type="InterPro" id="IPR043129">
    <property type="entry name" value="ATPase_NBD"/>
</dbReference>
<dbReference type="GO" id="GO:0140662">
    <property type="term" value="F:ATP-dependent protein folding chaperone"/>
    <property type="evidence" value="ECO:0007669"/>
    <property type="project" value="InterPro"/>
</dbReference>
<evidence type="ECO:0000256" key="1">
    <source>
        <dbReference type="ARBA" id="ARBA00022741"/>
    </source>
</evidence>
<organism evidence="3">
    <name type="scientific">Indivirus ILV1</name>
    <dbReference type="NCBI Taxonomy" id="1977633"/>
    <lineage>
        <taxon>Viruses</taxon>
        <taxon>Varidnaviria</taxon>
        <taxon>Bamfordvirae</taxon>
        <taxon>Nucleocytoviricota</taxon>
        <taxon>Megaviricetes</taxon>
        <taxon>Imitervirales</taxon>
        <taxon>Mimiviridae</taxon>
        <taxon>Klosneuvirinae</taxon>
        <taxon>Indivirus</taxon>
    </lineage>
</organism>
<dbReference type="InterPro" id="IPR029048">
    <property type="entry name" value="HSP70_C_sf"/>
</dbReference>
<sequence>MANKKVLGKLRSACEKAKKILSSTVKTMIEVDSLFDGIDFSVQLTRAKFEELCMSEFEKTLEPINQVLLDSKMSKADITDIVLVGGSTRIPKVRELLKNYFNGKDPKQDINPDEAVAYGAAIQGAILAKVNDAKVSSLVLVDVTPLSLGIETAGGMMAKIIQRNSTIPCCKEQTFSTYSDNQPGVSIKIFEGEREFTQHNNLLGTFELTNIPPMPRGIPKIIVRFDIDANGIMNVTATEESTGRTNKITIKNDKDRLTPKQLEEMIQEAMKFKDDDMKERERLDSRNDLENYIYNARNSANTEEFKQNVGEDNSKLINDIVNETIQWIENNANCEKEEFLDKKKEVESQITPIFMSRYNGERKGQPI</sequence>
<proteinExistence type="predicted"/>
<dbReference type="Gene3D" id="1.20.1270.10">
    <property type="match status" value="1"/>
</dbReference>
<evidence type="ECO:0000256" key="2">
    <source>
        <dbReference type="ARBA" id="ARBA00022840"/>
    </source>
</evidence>
<evidence type="ECO:0000313" key="3">
    <source>
        <dbReference type="EMBL" id="ARF10024.1"/>
    </source>
</evidence>
<dbReference type="FunFam" id="3.90.640.10:FF:000003">
    <property type="entry name" value="Molecular chaperone DnaK"/>
    <property type="match status" value="1"/>
</dbReference>
<dbReference type="GO" id="GO:0005524">
    <property type="term" value="F:ATP binding"/>
    <property type="evidence" value="ECO:0007669"/>
    <property type="project" value="UniProtKB-KW"/>
</dbReference>
<dbReference type="FunFam" id="2.60.34.10:FF:000002">
    <property type="entry name" value="Heat shock 70 kDa"/>
    <property type="match status" value="1"/>
</dbReference>
<name>A0A1V0SEH4_9VIRU</name>
<dbReference type="PROSITE" id="PS01036">
    <property type="entry name" value="HSP70_3"/>
    <property type="match status" value="1"/>
</dbReference>
<dbReference type="Pfam" id="PF00012">
    <property type="entry name" value="HSP70"/>
    <property type="match status" value="1"/>
</dbReference>
<gene>
    <name evidence="3" type="ORF">Indivirus_9_1</name>
</gene>
<dbReference type="PRINTS" id="PR00301">
    <property type="entry name" value="HEATSHOCK70"/>
</dbReference>
<dbReference type="Gene3D" id="3.90.640.10">
    <property type="entry name" value="Actin, Chain A, domain 4"/>
    <property type="match status" value="1"/>
</dbReference>
<dbReference type="PANTHER" id="PTHR19375">
    <property type="entry name" value="HEAT SHOCK PROTEIN 70KDA"/>
    <property type="match status" value="1"/>
</dbReference>
<dbReference type="SUPFAM" id="SSF53067">
    <property type="entry name" value="Actin-like ATPase domain"/>
    <property type="match status" value="1"/>
</dbReference>
<dbReference type="EMBL" id="KY684093">
    <property type="protein sequence ID" value="ARF10024.1"/>
    <property type="molecule type" value="Genomic_DNA"/>
</dbReference>
<dbReference type="FunFam" id="3.30.420.40:FF:000125">
    <property type="entry name" value="Chaperone protein DnaK 1"/>
    <property type="match status" value="1"/>
</dbReference>
<dbReference type="SUPFAM" id="SSF100920">
    <property type="entry name" value="Heat shock protein 70kD (HSP70), peptide-binding domain"/>
    <property type="match status" value="1"/>
</dbReference>
<dbReference type="Gene3D" id="3.30.420.40">
    <property type="match status" value="2"/>
</dbReference>
<keyword evidence="1" id="KW-0547">Nucleotide-binding</keyword>
<dbReference type="SUPFAM" id="SSF100934">
    <property type="entry name" value="Heat shock protein 70kD (HSP70), C-terminal subdomain"/>
    <property type="match status" value="1"/>
</dbReference>
<dbReference type="InterPro" id="IPR018181">
    <property type="entry name" value="Heat_shock_70_CS"/>
</dbReference>